<organism evidence="2 3">
    <name type="scientific">Streptomyces pilosus</name>
    <dbReference type="NCBI Taxonomy" id="28893"/>
    <lineage>
        <taxon>Bacteria</taxon>
        <taxon>Bacillati</taxon>
        <taxon>Actinomycetota</taxon>
        <taxon>Actinomycetes</taxon>
        <taxon>Kitasatosporales</taxon>
        <taxon>Streptomycetaceae</taxon>
        <taxon>Streptomyces</taxon>
    </lineage>
</organism>
<sequence length="145" mass="15085">MESAPAPPSTPAPESSPGSIAPAPSAHPSTGHRCSHRRTAAKQPCSARGKLGLTSEPPHDAGLPVPFPDDFDNSSFLSTHPGRLDITSGGHTHTATITVEVWDGPPPQEDPAGWDERAEAAALSEGEGTGHGVERYLIRFWPAGA</sequence>
<dbReference type="AlphaFoldDB" id="A0A918EY82"/>
<name>A0A918EY82_9ACTN</name>
<reference evidence="2" key="2">
    <citation type="submission" date="2020-09" db="EMBL/GenBank/DDBJ databases">
        <authorList>
            <person name="Sun Q."/>
            <person name="Ohkuma M."/>
        </authorList>
    </citation>
    <scope>NUCLEOTIDE SEQUENCE</scope>
    <source>
        <strain evidence="2">JCM 4403</strain>
    </source>
</reference>
<dbReference type="Proteomes" id="UP000656732">
    <property type="component" value="Unassembled WGS sequence"/>
</dbReference>
<proteinExistence type="predicted"/>
<evidence type="ECO:0000313" key="2">
    <source>
        <dbReference type="EMBL" id="GGQ81493.1"/>
    </source>
</evidence>
<feature type="compositionally biased region" description="Low complexity" evidence="1">
    <location>
        <begin position="12"/>
        <end position="29"/>
    </location>
</feature>
<feature type="region of interest" description="Disordered" evidence="1">
    <location>
        <begin position="1"/>
        <end position="67"/>
    </location>
</feature>
<accession>A0A918EY82</accession>
<dbReference type="EMBL" id="BMTU01000005">
    <property type="protein sequence ID" value="GGQ81493.1"/>
    <property type="molecule type" value="Genomic_DNA"/>
</dbReference>
<keyword evidence="3" id="KW-1185">Reference proteome</keyword>
<feature type="compositionally biased region" description="Pro residues" evidence="1">
    <location>
        <begin position="1"/>
        <end position="11"/>
    </location>
</feature>
<evidence type="ECO:0000313" key="3">
    <source>
        <dbReference type="Proteomes" id="UP000656732"/>
    </source>
</evidence>
<gene>
    <name evidence="2" type="ORF">GCM10010280_30140</name>
</gene>
<evidence type="ECO:0000256" key="1">
    <source>
        <dbReference type="SAM" id="MobiDB-lite"/>
    </source>
</evidence>
<reference evidence="2" key="1">
    <citation type="journal article" date="2014" name="Int. J. Syst. Evol. Microbiol.">
        <title>Complete genome sequence of Corynebacterium casei LMG S-19264T (=DSM 44701T), isolated from a smear-ripened cheese.</title>
        <authorList>
            <consortium name="US DOE Joint Genome Institute (JGI-PGF)"/>
            <person name="Walter F."/>
            <person name="Albersmeier A."/>
            <person name="Kalinowski J."/>
            <person name="Ruckert C."/>
        </authorList>
    </citation>
    <scope>NUCLEOTIDE SEQUENCE</scope>
    <source>
        <strain evidence="2">JCM 4403</strain>
    </source>
</reference>
<protein>
    <submittedName>
        <fullName evidence="2">Uncharacterized protein</fullName>
    </submittedName>
</protein>
<comment type="caution">
    <text evidence="2">The sequence shown here is derived from an EMBL/GenBank/DDBJ whole genome shotgun (WGS) entry which is preliminary data.</text>
</comment>